<dbReference type="SMART" id="SM00062">
    <property type="entry name" value="PBPb"/>
    <property type="match status" value="1"/>
</dbReference>
<keyword evidence="1" id="KW-0732">Signal</keyword>
<name>A0A094SQV7_9ZZZZ</name>
<organism evidence="3">
    <name type="scientific">freshwater metagenome</name>
    <dbReference type="NCBI Taxonomy" id="449393"/>
    <lineage>
        <taxon>unclassified sequences</taxon>
        <taxon>metagenomes</taxon>
        <taxon>ecological metagenomes</taxon>
    </lineage>
</organism>
<feature type="domain" description="Solute-binding protein family 3/N-terminal" evidence="2">
    <location>
        <begin position="40"/>
        <end position="271"/>
    </location>
</feature>
<accession>A0A094SQV7</accession>
<dbReference type="InterPro" id="IPR001638">
    <property type="entry name" value="Solute-binding_3/MltF_N"/>
</dbReference>
<dbReference type="Pfam" id="PF00497">
    <property type="entry name" value="SBP_bac_3"/>
    <property type="match status" value="1"/>
</dbReference>
<dbReference type="CDD" id="cd01004">
    <property type="entry name" value="PBP2_MidA_like"/>
    <property type="match status" value="1"/>
</dbReference>
<dbReference type="PANTHER" id="PTHR35936:SF17">
    <property type="entry name" value="ARGININE-BINDING EXTRACELLULAR PROTEIN ARTP"/>
    <property type="match status" value="1"/>
</dbReference>
<sequence>MLVNSKKSIIAVSVATVALLLGSIAPAQADWEADLVTKGTLINCIDPEYPPMEYYSNGTSGKIIGFDAEASAALAKELKLKIKQLATSFDGLIPALTAGRCDIVWTALYLSNKRLAVADGVPYLETGPGVVVAKGNPKKITDISFSMCGKRIAVQGASANEGLVKAQDKVCQDTGKKGIAISSYPKVAETVAALLNGKVDGIVETDVACGDIVNKNKKKFEVAKGYFLGDVSFAAYMQKGSSLTPVVKKAVQKLMDNGTLAKIAKKYNLDPEKLTTVGEPI</sequence>
<evidence type="ECO:0000259" key="2">
    <source>
        <dbReference type="SMART" id="SM00062"/>
    </source>
</evidence>
<comment type="caution">
    <text evidence="3">The sequence shown here is derived from an EMBL/GenBank/DDBJ whole genome shotgun (WGS) entry which is preliminary data.</text>
</comment>
<reference evidence="3" key="1">
    <citation type="submission" date="2014-06" db="EMBL/GenBank/DDBJ databases">
        <title>Key roles for freshwater Actinobacteria revealed by deep metagenomic sequencing.</title>
        <authorList>
            <person name="Ghai R."/>
            <person name="Mizuno C.M."/>
            <person name="Picazo A."/>
            <person name="Camacho A."/>
            <person name="Rodriguez-Valera F."/>
        </authorList>
    </citation>
    <scope>NUCLEOTIDE SEQUENCE</scope>
</reference>
<gene>
    <name evidence="3" type="ORF">GM51_3805</name>
</gene>
<protein>
    <recommendedName>
        <fullName evidence="2">Solute-binding protein family 3/N-terminal domain-containing protein</fullName>
    </recommendedName>
</protein>
<dbReference type="SUPFAM" id="SSF53850">
    <property type="entry name" value="Periplasmic binding protein-like II"/>
    <property type="match status" value="1"/>
</dbReference>
<dbReference type="Gene3D" id="3.40.190.10">
    <property type="entry name" value="Periplasmic binding protein-like II"/>
    <property type="match status" value="2"/>
</dbReference>
<evidence type="ECO:0000256" key="1">
    <source>
        <dbReference type="ARBA" id="ARBA00022729"/>
    </source>
</evidence>
<dbReference type="EMBL" id="JNSL01000014">
    <property type="protein sequence ID" value="KGA21083.1"/>
    <property type="molecule type" value="Genomic_DNA"/>
</dbReference>
<dbReference type="PANTHER" id="PTHR35936">
    <property type="entry name" value="MEMBRANE-BOUND LYTIC MUREIN TRANSGLYCOSYLASE F"/>
    <property type="match status" value="1"/>
</dbReference>
<proteinExistence type="predicted"/>
<evidence type="ECO:0000313" key="3">
    <source>
        <dbReference type="EMBL" id="KGA21083.1"/>
    </source>
</evidence>
<dbReference type="AlphaFoldDB" id="A0A094SQV7"/>